<dbReference type="AlphaFoldDB" id="A0AAW9S1A1"/>
<feature type="transmembrane region" description="Helical" evidence="1">
    <location>
        <begin position="247"/>
        <end position="269"/>
    </location>
</feature>
<dbReference type="PANTHER" id="PTHR22911">
    <property type="entry name" value="ACYL-MALONYL CONDENSING ENZYME-RELATED"/>
    <property type="match status" value="1"/>
</dbReference>
<keyword evidence="4" id="KW-1185">Reference proteome</keyword>
<feature type="transmembrane region" description="Helical" evidence="1">
    <location>
        <begin position="102"/>
        <end position="121"/>
    </location>
</feature>
<name>A0AAW9S1A1_9BACT</name>
<protein>
    <submittedName>
        <fullName evidence="3">EamA family transporter</fullName>
    </submittedName>
</protein>
<evidence type="ECO:0000313" key="3">
    <source>
        <dbReference type="EMBL" id="MEN7550964.1"/>
    </source>
</evidence>
<feature type="transmembrane region" description="Helical" evidence="1">
    <location>
        <begin position="157"/>
        <end position="179"/>
    </location>
</feature>
<feature type="transmembrane region" description="Helical" evidence="1">
    <location>
        <begin position="191"/>
        <end position="210"/>
    </location>
</feature>
<feature type="transmembrane region" description="Helical" evidence="1">
    <location>
        <begin position="222"/>
        <end position="240"/>
    </location>
</feature>
<reference evidence="3 4" key="1">
    <citation type="submission" date="2024-04" db="EMBL/GenBank/DDBJ databases">
        <title>Novel genus in family Flammeovirgaceae.</title>
        <authorList>
            <person name="Nguyen T.H."/>
            <person name="Vuong T.Q."/>
            <person name="Le H."/>
            <person name="Kim S.-G."/>
        </authorList>
    </citation>
    <scope>NUCLEOTIDE SEQUENCE [LARGE SCALE GENOMIC DNA]</scope>
    <source>
        <strain evidence="3 4">JCM 23209</strain>
    </source>
</reference>
<organism evidence="3 4">
    <name type="scientific">Rapidithrix thailandica</name>
    <dbReference type="NCBI Taxonomy" id="413964"/>
    <lineage>
        <taxon>Bacteria</taxon>
        <taxon>Pseudomonadati</taxon>
        <taxon>Bacteroidota</taxon>
        <taxon>Cytophagia</taxon>
        <taxon>Cytophagales</taxon>
        <taxon>Flammeovirgaceae</taxon>
        <taxon>Rapidithrix</taxon>
    </lineage>
</organism>
<feature type="transmembrane region" description="Helical" evidence="1">
    <location>
        <begin position="133"/>
        <end position="151"/>
    </location>
</feature>
<feature type="transmembrane region" description="Helical" evidence="1">
    <location>
        <begin position="275"/>
        <end position="294"/>
    </location>
</feature>
<dbReference type="InterPro" id="IPR037185">
    <property type="entry name" value="EmrE-like"/>
</dbReference>
<keyword evidence="1" id="KW-1133">Transmembrane helix</keyword>
<dbReference type="RefSeq" id="WP_346823746.1">
    <property type="nucleotide sequence ID" value="NZ_JBDKWZ010000018.1"/>
</dbReference>
<keyword evidence="1" id="KW-0812">Transmembrane</keyword>
<proteinExistence type="predicted"/>
<keyword evidence="1" id="KW-0472">Membrane</keyword>
<sequence>MTERKLFIGVLLIFLGACSYGILATFVKMAYQEGFTPGEVTSSQFILGLCILGLINLFYPKKAQKSTSVPSSRSNILKLILAGTSLGLTSTFYYYSVQYIPVSVGIVLLMQSTWMGVLVEALLNKTLPEGKKLLATIIVWIGTILATNVLVEWETLHWKGLAWGILAAISYTVATYSANRVALTLPTVRRSFWLLVGGTLIVLLFASSQLMEKYDYTVLWKWGIVLALFGTVLPPLLFTYGMPLTGIGLGAIITAVEIPVSVIMAMVLLEENVNGMQWLGIAFILLAIVLMNVYKKKVKRQLVAS</sequence>
<gene>
    <name evidence="3" type="ORF">AAG747_23790</name>
</gene>
<feature type="transmembrane region" description="Helical" evidence="1">
    <location>
        <begin position="79"/>
        <end position="96"/>
    </location>
</feature>
<feature type="domain" description="EamA" evidence="2">
    <location>
        <begin position="8"/>
        <end position="146"/>
    </location>
</feature>
<evidence type="ECO:0000256" key="1">
    <source>
        <dbReference type="SAM" id="Phobius"/>
    </source>
</evidence>
<evidence type="ECO:0000259" key="2">
    <source>
        <dbReference type="Pfam" id="PF00892"/>
    </source>
</evidence>
<accession>A0AAW9S1A1</accession>
<feature type="domain" description="EamA" evidence="2">
    <location>
        <begin position="159"/>
        <end position="292"/>
    </location>
</feature>
<dbReference type="GO" id="GO:0016020">
    <property type="term" value="C:membrane"/>
    <property type="evidence" value="ECO:0007669"/>
    <property type="project" value="InterPro"/>
</dbReference>
<comment type="caution">
    <text evidence="3">The sequence shown here is derived from an EMBL/GenBank/DDBJ whole genome shotgun (WGS) entry which is preliminary data.</text>
</comment>
<dbReference type="EMBL" id="JBDKWZ010000018">
    <property type="protein sequence ID" value="MEN7550964.1"/>
    <property type="molecule type" value="Genomic_DNA"/>
</dbReference>
<evidence type="ECO:0000313" key="4">
    <source>
        <dbReference type="Proteomes" id="UP001403385"/>
    </source>
</evidence>
<dbReference type="PROSITE" id="PS51257">
    <property type="entry name" value="PROKAR_LIPOPROTEIN"/>
    <property type="match status" value="1"/>
</dbReference>
<feature type="transmembrane region" description="Helical" evidence="1">
    <location>
        <begin position="40"/>
        <end position="59"/>
    </location>
</feature>
<dbReference type="Pfam" id="PF00892">
    <property type="entry name" value="EamA"/>
    <property type="match status" value="2"/>
</dbReference>
<dbReference type="PANTHER" id="PTHR22911:SF137">
    <property type="entry name" value="SOLUTE CARRIER FAMILY 35 MEMBER G2-RELATED"/>
    <property type="match status" value="1"/>
</dbReference>
<dbReference type="InterPro" id="IPR000620">
    <property type="entry name" value="EamA_dom"/>
</dbReference>
<dbReference type="Proteomes" id="UP001403385">
    <property type="component" value="Unassembled WGS sequence"/>
</dbReference>
<dbReference type="SUPFAM" id="SSF103481">
    <property type="entry name" value="Multidrug resistance efflux transporter EmrE"/>
    <property type="match status" value="2"/>
</dbReference>
<dbReference type="Gene3D" id="1.10.3730.20">
    <property type="match status" value="1"/>
</dbReference>